<dbReference type="GO" id="GO:0005911">
    <property type="term" value="C:cell-cell junction"/>
    <property type="evidence" value="ECO:0007669"/>
    <property type="project" value="TreeGrafter"/>
</dbReference>
<proteinExistence type="predicted"/>
<evidence type="ECO:0000256" key="5">
    <source>
        <dbReference type="ARBA" id="ARBA00023319"/>
    </source>
</evidence>
<gene>
    <name evidence="8" type="ORF">QYM36_013743</name>
</gene>
<keyword evidence="9" id="KW-1185">Reference proteome</keyword>
<organism evidence="8 9">
    <name type="scientific">Artemia franciscana</name>
    <name type="common">Brine shrimp</name>
    <name type="synonym">Artemia sanfranciscana</name>
    <dbReference type="NCBI Taxonomy" id="6661"/>
    <lineage>
        <taxon>Eukaryota</taxon>
        <taxon>Metazoa</taxon>
        <taxon>Ecdysozoa</taxon>
        <taxon>Arthropoda</taxon>
        <taxon>Crustacea</taxon>
        <taxon>Branchiopoda</taxon>
        <taxon>Anostraca</taxon>
        <taxon>Artemiidae</taxon>
        <taxon>Artemia</taxon>
    </lineage>
</organism>
<dbReference type="InterPro" id="IPR036179">
    <property type="entry name" value="Ig-like_dom_sf"/>
</dbReference>
<dbReference type="InterPro" id="IPR007110">
    <property type="entry name" value="Ig-like_dom"/>
</dbReference>
<dbReference type="InterPro" id="IPR013783">
    <property type="entry name" value="Ig-like_fold"/>
</dbReference>
<keyword evidence="5" id="KW-0393">Immunoglobulin domain</keyword>
<dbReference type="SMART" id="SM00408">
    <property type="entry name" value="IGc2"/>
    <property type="match status" value="2"/>
</dbReference>
<sequence>MKGLKSNKSRSLQLDGVELPSNSNQTNVLEEDMTRRWSSSLTLNYRFVREDHGKILKCVAIHQAFPAKSRETGISLNVQYVPVVTLTGPLTGDLEEGDIATLKCVADANPPATIIWRKNGSPDILAIQEILQLNPLLRTNSGTYTYGPSEASVEGATGGQLTATFGGSARLECKGDGNPAPMFKWLQRPEPSEIGVVLKSDGKYLIMKNVSYDDQLEDVENVVIPINDVRSMASVMIVSSGMTTLSRNILLAGHYTYLRMDVTSPELGFSC</sequence>
<comment type="caution">
    <text evidence="8">The sequence shown here is derived from an EMBL/GenBank/DDBJ whole genome shotgun (WGS) entry which is preliminary data.</text>
</comment>
<dbReference type="GO" id="GO:0050839">
    <property type="term" value="F:cell adhesion molecule binding"/>
    <property type="evidence" value="ECO:0007669"/>
    <property type="project" value="TreeGrafter"/>
</dbReference>
<evidence type="ECO:0000256" key="2">
    <source>
        <dbReference type="ARBA" id="ARBA00023136"/>
    </source>
</evidence>
<feature type="domain" description="Ig-like" evidence="7">
    <location>
        <begin position="82"/>
        <end position="145"/>
    </location>
</feature>
<accession>A0AA88KWQ5</accession>
<dbReference type="Gene3D" id="2.60.40.10">
    <property type="entry name" value="Immunoglobulins"/>
    <property type="match status" value="3"/>
</dbReference>
<dbReference type="AlphaFoldDB" id="A0AA88KWQ5"/>
<dbReference type="PANTHER" id="PTHR11640:SF154">
    <property type="entry name" value="IRREGULAR CHIASM C-ROUGHEST PROTEIN-LIKE PROTEIN"/>
    <property type="match status" value="1"/>
</dbReference>
<comment type="subcellular location">
    <subcellularLocation>
        <location evidence="1">Membrane</location>
        <topology evidence="1">Single-pass type I membrane protein</topology>
    </subcellularLocation>
</comment>
<reference evidence="8" key="1">
    <citation type="submission" date="2023-07" db="EMBL/GenBank/DDBJ databases">
        <title>Chromosome-level genome assembly of Artemia franciscana.</title>
        <authorList>
            <person name="Jo E."/>
        </authorList>
    </citation>
    <scope>NUCLEOTIDE SEQUENCE</scope>
    <source>
        <tissue evidence="8">Whole body</tissue>
    </source>
</reference>
<dbReference type="Proteomes" id="UP001187531">
    <property type="component" value="Unassembled WGS sequence"/>
</dbReference>
<evidence type="ECO:0000256" key="6">
    <source>
        <dbReference type="SAM" id="MobiDB-lite"/>
    </source>
</evidence>
<dbReference type="GO" id="GO:0098609">
    <property type="term" value="P:cell-cell adhesion"/>
    <property type="evidence" value="ECO:0007669"/>
    <property type="project" value="TreeGrafter"/>
</dbReference>
<evidence type="ECO:0000313" key="9">
    <source>
        <dbReference type="Proteomes" id="UP001187531"/>
    </source>
</evidence>
<dbReference type="InterPro" id="IPR051275">
    <property type="entry name" value="Cell_adhesion_signaling"/>
</dbReference>
<evidence type="ECO:0000256" key="4">
    <source>
        <dbReference type="ARBA" id="ARBA00023180"/>
    </source>
</evidence>
<keyword evidence="4" id="KW-0325">Glycoprotein</keyword>
<dbReference type="SUPFAM" id="SSF48726">
    <property type="entry name" value="Immunoglobulin"/>
    <property type="match status" value="2"/>
</dbReference>
<keyword evidence="2" id="KW-0472">Membrane</keyword>
<dbReference type="EMBL" id="JAVRJZ010000017">
    <property type="protein sequence ID" value="KAK2710173.1"/>
    <property type="molecule type" value="Genomic_DNA"/>
</dbReference>
<keyword evidence="3" id="KW-1015">Disulfide bond</keyword>
<dbReference type="InterPro" id="IPR003598">
    <property type="entry name" value="Ig_sub2"/>
</dbReference>
<dbReference type="Pfam" id="PF13927">
    <property type="entry name" value="Ig_3"/>
    <property type="match status" value="1"/>
</dbReference>
<evidence type="ECO:0000256" key="1">
    <source>
        <dbReference type="ARBA" id="ARBA00004479"/>
    </source>
</evidence>
<dbReference type="GO" id="GO:0005886">
    <property type="term" value="C:plasma membrane"/>
    <property type="evidence" value="ECO:0007669"/>
    <property type="project" value="TreeGrafter"/>
</dbReference>
<evidence type="ECO:0000259" key="7">
    <source>
        <dbReference type="PROSITE" id="PS50835"/>
    </source>
</evidence>
<dbReference type="PANTHER" id="PTHR11640">
    <property type="entry name" value="NEPHRIN"/>
    <property type="match status" value="1"/>
</dbReference>
<dbReference type="CDD" id="cd00096">
    <property type="entry name" value="Ig"/>
    <property type="match status" value="1"/>
</dbReference>
<feature type="region of interest" description="Disordered" evidence="6">
    <location>
        <begin position="1"/>
        <end position="23"/>
    </location>
</feature>
<name>A0AA88KWQ5_ARTSF</name>
<evidence type="ECO:0000256" key="3">
    <source>
        <dbReference type="ARBA" id="ARBA00023157"/>
    </source>
</evidence>
<protein>
    <recommendedName>
        <fullName evidence="7">Ig-like domain-containing protein</fullName>
    </recommendedName>
</protein>
<evidence type="ECO:0000313" key="8">
    <source>
        <dbReference type="EMBL" id="KAK2710173.1"/>
    </source>
</evidence>
<dbReference type="PROSITE" id="PS50835">
    <property type="entry name" value="IG_LIKE"/>
    <property type="match status" value="1"/>
</dbReference>